<name>A0A6J2V4X7_CHACN</name>
<dbReference type="GO" id="GO:0042795">
    <property type="term" value="P:snRNA transcription by RNA polymerase II"/>
    <property type="evidence" value="ECO:0007669"/>
    <property type="project" value="TreeGrafter"/>
</dbReference>
<accession>A0A6J2V4X7</accession>
<evidence type="ECO:0000313" key="2">
    <source>
        <dbReference type="Proteomes" id="UP000504632"/>
    </source>
</evidence>
<dbReference type="GO" id="GO:0042796">
    <property type="term" value="P:snRNA transcription by RNA polymerase III"/>
    <property type="evidence" value="ECO:0007669"/>
    <property type="project" value="TreeGrafter"/>
</dbReference>
<reference evidence="3" key="1">
    <citation type="submission" date="2025-08" db="UniProtKB">
        <authorList>
            <consortium name="RefSeq"/>
        </authorList>
    </citation>
    <scope>IDENTIFICATION</scope>
</reference>
<dbReference type="GO" id="GO:0019185">
    <property type="term" value="C:snRNA-activating protein complex"/>
    <property type="evidence" value="ECO:0007669"/>
    <property type="project" value="TreeGrafter"/>
</dbReference>
<dbReference type="InterPro" id="IPR019188">
    <property type="entry name" value="SNAPC1"/>
</dbReference>
<keyword evidence="2" id="KW-1185">Reference proteome</keyword>
<sequence length="383" mass="44780">MPSGKLSGKNQLIESFCVKGELLFGKIFFSAAKTWDHFLQPLKMDCEELLGRFQMTESVRYEEFAAVWRDMDFSSLFYGDPNLNDRRIFTRLAFATTYNYLLPPYSFQIRVGALYMLFGMYHIQLTTPKEKIWMALKDWEGVQKFVQDAISCQHLDVIYVYKRLVCEKALLFCAMPKQLMYQVKRKAVTQDVCEEFRDRPARVFELISAETLDEITNIQGHYDHMKEFLSLSSKVGVTPLDLPGRLQHYALDFHQWQEQNTHCQTEKGKALEANEKITSQQSESSQRAELLAAIKSKSYKHLTEVSKSRRHRQVEMDTSGSGTDHAQEPPAYRRRRPPSLRARTWKSLGGKGEDELTKFWILSSKEEDKSALKRRSQRYKFKW</sequence>
<dbReference type="PANTHER" id="PTHR15131">
    <property type="entry name" value="SMALL NUCLEAR RNA ACTIVATING COMPLEX, POLYPEPTIDE 1"/>
    <property type="match status" value="1"/>
</dbReference>
<evidence type="ECO:0000256" key="1">
    <source>
        <dbReference type="SAM" id="MobiDB-lite"/>
    </source>
</evidence>
<dbReference type="Pfam" id="PF09808">
    <property type="entry name" value="SNAPC1"/>
    <property type="match status" value="1"/>
</dbReference>
<dbReference type="OrthoDB" id="20127at2759"/>
<dbReference type="Proteomes" id="UP000504632">
    <property type="component" value="Chromosome 4"/>
</dbReference>
<feature type="region of interest" description="Disordered" evidence="1">
    <location>
        <begin position="307"/>
        <end position="347"/>
    </location>
</feature>
<dbReference type="AlphaFoldDB" id="A0A6J2V4X7"/>
<dbReference type="GO" id="GO:0043565">
    <property type="term" value="F:sequence-specific DNA binding"/>
    <property type="evidence" value="ECO:0007669"/>
    <property type="project" value="TreeGrafter"/>
</dbReference>
<dbReference type="CTD" id="393233"/>
<dbReference type="RefSeq" id="XP_030628020.1">
    <property type="nucleotide sequence ID" value="XM_030772160.1"/>
</dbReference>
<dbReference type="InParanoid" id="A0A6J2V4X7"/>
<evidence type="ECO:0000313" key="3">
    <source>
        <dbReference type="RefSeq" id="XP_030628020.1"/>
    </source>
</evidence>
<gene>
    <name evidence="3" type="primary">snapc1a</name>
</gene>
<organism evidence="2 3">
    <name type="scientific">Chanos chanos</name>
    <name type="common">Milkfish</name>
    <name type="synonym">Mugil chanos</name>
    <dbReference type="NCBI Taxonomy" id="29144"/>
    <lineage>
        <taxon>Eukaryota</taxon>
        <taxon>Metazoa</taxon>
        <taxon>Chordata</taxon>
        <taxon>Craniata</taxon>
        <taxon>Vertebrata</taxon>
        <taxon>Euteleostomi</taxon>
        <taxon>Actinopterygii</taxon>
        <taxon>Neopterygii</taxon>
        <taxon>Teleostei</taxon>
        <taxon>Ostariophysi</taxon>
        <taxon>Gonorynchiformes</taxon>
        <taxon>Chanidae</taxon>
        <taxon>Chanos</taxon>
    </lineage>
</organism>
<dbReference type="PANTHER" id="PTHR15131:SF3">
    <property type="entry name" value="SNRNA-ACTIVATING PROTEIN COMPLEX SUBUNIT 1"/>
    <property type="match status" value="1"/>
</dbReference>
<protein>
    <submittedName>
        <fullName evidence="3">snRNA-activating protein complex subunit 1a</fullName>
    </submittedName>
</protein>
<dbReference type="GeneID" id="115810232"/>
<proteinExistence type="predicted"/>